<gene>
    <name evidence="2" type="ORF">CCAP1982_LOCUS14387</name>
</gene>
<dbReference type="OrthoDB" id="8186940at2759"/>
<name>A0A811V383_CERCA</name>
<keyword evidence="3" id="KW-1185">Reference proteome</keyword>
<feature type="chain" id="PRO_5032743862" evidence="1">
    <location>
        <begin position="19"/>
        <end position="145"/>
    </location>
</feature>
<dbReference type="Proteomes" id="UP000606786">
    <property type="component" value="Unassembled WGS sequence"/>
</dbReference>
<dbReference type="EMBL" id="CAJHJT010000034">
    <property type="protein sequence ID" value="CAD7006052.1"/>
    <property type="molecule type" value="Genomic_DNA"/>
</dbReference>
<dbReference type="PANTHER" id="PTHR21398">
    <property type="entry name" value="AGAP007094-PA"/>
    <property type="match status" value="1"/>
</dbReference>
<dbReference type="AlphaFoldDB" id="A0A811V383"/>
<dbReference type="PANTHER" id="PTHR21398:SF21">
    <property type="entry name" value="AGAP004005-PA"/>
    <property type="match status" value="1"/>
</dbReference>
<keyword evidence="1" id="KW-0732">Signal</keyword>
<proteinExistence type="predicted"/>
<feature type="signal peptide" evidence="1">
    <location>
        <begin position="1"/>
        <end position="18"/>
    </location>
</feature>
<evidence type="ECO:0000313" key="3">
    <source>
        <dbReference type="Proteomes" id="UP000606786"/>
    </source>
</evidence>
<organism evidence="2 3">
    <name type="scientific">Ceratitis capitata</name>
    <name type="common">Mediterranean fruit fly</name>
    <name type="synonym">Tephritis capitata</name>
    <dbReference type="NCBI Taxonomy" id="7213"/>
    <lineage>
        <taxon>Eukaryota</taxon>
        <taxon>Metazoa</taxon>
        <taxon>Ecdysozoa</taxon>
        <taxon>Arthropoda</taxon>
        <taxon>Hexapoda</taxon>
        <taxon>Insecta</taxon>
        <taxon>Pterygota</taxon>
        <taxon>Neoptera</taxon>
        <taxon>Endopterygota</taxon>
        <taxon>Diptera</taxon>
        <taxon>Brachycera</taxon>
        <taxon>Muscomorpha</taxon>
        <taxon>Tephritoidea</taxon>
        <taxon>Tephritidae</taxon>
        <taxon>Ceratitis</taxon>
        <taxon>Ceratitis</taxon>
    </lineage>
</organism>
<reference evidence="2" key="1">
    <citation type="submission" date="2020-11" db="EMBL/GenBank/DDBJ databases">
        <authorList>
            <person name="Whitehead M."/>
        </authorList>
    </citation>
    <scope>NUCLEOTIDE SEQUENCE</scope>
    <source>
        <strain evidence="2">EGII</strain>
    </source>
</reference>
<evidence type="ECO:0000313" key="2">
    <source>
        <dbReference type="EMBL" id="CAD7006052.1"/>
    </source>
</evidence>
<protein>
    <submittedName>
        <fullName evidence="2">(Mediterranean fruit fly) hypothetical protein</fullName>
    </submittedName>
</protein>
<sequence length="145" mass="17315">MNFRIYLLFLAIFTTIQPQRCQLDAIAKRQKRWVPVLLFPPTSPTRVQWIVGIGIPLEDLLYEAMTTGYVLKAEYFLADNVTKLYTITQMPFTARQMSARKLTKFERFLAKADEWKRYSAWERHLQENRRVLSSYRWSIYKVLEA</sequence>
<comment type="caution">
    <text evidence="2">The sequence shown here is derived from an EMBL/GenBank/DDBJ whole genome shotgun (WGS) entry which is preliminary data.</text>
</comment>
<accession>A0A811V383</accession>
<evidence type="ECO:0000256" key="1">
    <source>
        <dbReference type="SAM" id="SignalP"/>
    </source>
</evidence>